<keyword evidence="3" id="KW-1185">Reference proteome</keyword>
<gene>
    <name evidence="2" type="ORF">H2O64_19820</name>
</gene>
<dbReference type="EMBL" id="JACGWS010000015">
    <property type="protein sequence ID" value="MBC8756930.1"/>
    <property type="molecule type" value="Genomic_DNA"/>
</dbReference>
<dbReference type="RefSeq" id="WP_187563974.1">
    <property type="nucleotide sequence ID" value="NZ_JACGWS010000015.1"/>
</dbReference>
<evidence type="ECO:0000256" key="1">
    <source>
        <dbReference type="SAM" id="Phobius"/>
    </source>
</evidence>
<reference evidence="2 3" key="1">
    <citation type="submission" date="2020-07" db="EMBL/GenBank/DDBJ databases">
        <title>Description of Kordia aestuariivivens sp. nov., isolated from a tidal flat.</title>
        <authorList>
            <person name="Park S."/>
            <person name="Yoon J.-H."/>
        </authorList>
    </citation>
    <scope>NUCLEOTIDE SEQUENCE [LARGE SCALE GENOMIC DNA]</scope>
    <source>
        <strain evidence="2 3">YSTF-M3</strain>
    </source>
</reference>
<evidence type="ECO:0000313" key="3">
    <source>
        <dbReference type="Proteomes" id="UP000619238"/>
    </source>
</evidence>
<sequence>MYAYEYGLRNYNKKYQPLPNIVVFNDEIIIEDDSNDDSEKQIIDESKILGNPSHEPEFHEYAYFEVERRYEGNYGLLDGKVGLDISIAEEYMIPNGYLGDLGNNNTIDDYNDDGFQVYKYNDRYFAKIVTLDFLQFAYPGYSAVNAMKLYKEFNLDQVTVISPPKNKLKKKIFALSNKFLRELKNNPDISVIFFFSNDGAKIDNTHITIDKIRDNEIVFFLEKSDSYNIFGSVARVLTGANINKAEMFPAKAIAKLAKLLNVNTDEDQIKNIANAHIEKKKKKDEWGILYFLGKAVDLIVSTGTWLIKKSFGDGLIALGDGITSLKFGGHRWKYYDKEGNPDPKFNPIFPGLKALIDTLQTSKEEALEQEASFKETKKNILKGYNDFMDLIPHETLRDYLKVKLQFIPKMLAKLSELYAKFINFLKGGLASTLIYLNALFIGVVNSLIEAIGGIISLVGMILSLPYYLYQAANNEKKGSYVSLVFELLENGIEGFVKLFSLKNLGAVIGFALKAADLAKTTFSKPETIVTQFEKGASFVRTHMDNIGYVIGYIIGFVLEEVLIALATLGTGNIVQAFAVTADSLKKLLTAPKRIARFSVNKTGDFIKAMVALFNKIKKFDLKKALDTLLVWIRKLVSTTKKLAQESFEKFFSKKAKKNMGDAKYEPSGITNGRIQFCPIKT</sequence>
<keyword evidence="1" id="KW-0472">Membrane</keyword>
<name>A0ABR7QED5_9FLAO</name>
<dbReference type="Proteomes" id="UP000619238">
    <property type="component" value="Unassembled WGS sequence"/>
</dbReference>
<feature type="transmembrane region" description="Helical" evidence="1">
    <location>
        <begin position="421"/>
        <end position="444"/>
    </location>
</feature>
<feature type="transmembrane region" description="Helical" evidence="1">
    <location>
        <begin position="450"/>
        <end position="469"/>
    </location>
</feature>
<evidence type="ECO:0000313" key="2">
    <source>
        <dbReference type="EMBL" id="MBC8756930.1"/>
    </source>
</evidence>
<keyword evidence="1" id="KW-1133">Transmembrane helix</keyword>
<comment type="caution">
    <text evidence="2">The sequence shown here is derived from an EMBL/GenBank/DDBJ whole genome shotgun (WGS) entry which is preliminary data.</text>
</comment>
<protein>
    <submittedName>
        <fullName evidence="2">Uncharacterized protein</fullName>
    </submittedName>
</protein>
<proteinExistence type="predicted"/>
<organism evidence="2 3">
    <name type="scientific">Kordia aestuariivivens</name>
    <dbReference type="NCBI Taxonomy" id="2759037"/>
    <lineage>
        <taxon>Bacteria</taxon>
        <taxon>Pseudomonadati</taxon>
        <taxon>Bacteroidota</taxon>
        <taxon>Flavobacteriia</taxon>
        <taxon>Flavobacteriales</taxon>
        <taxon>Flavobacteriaceae</taxon>
        <taxon>Kordia</taxon>
    </lineage>
</organism>
<accession>A0ABR7QED5</accession>
<keyword evidence="1" id="KW-0812">Transmembrane</keyword>